<dbReference type="EMBL" id="VLPK01000001">
    <property type="protein sequence ID" value="TSJ43849.1"/>
    <property type="molecule type" value="Genomic_DNA"/>
</dbReference>
<proteinExistence type="predicted"/>
<dbReference type="OrthoDB" id="9772295at2"/>
<dbReference type="AlphaFoldDB" id="A0A556MVM6"/>
<keyword evidence="2" id="KW-1185">Reference proteome</keyword>
<dbReference type="Proteomes" id="UP000318733">
    <property type="component" value="Unassembled WGS sequence"/>
</dbReference>
<sequence>MANLKQIKHLTSRAGFGMGFDEFKASDGNSVKQAVKDLFAASANYEPLAIVNNTVDYSMVVKGDKSTRKMFMQEQRREEKELNLGWIKQMSTTQGTLREKMALFWNNHFACRAKQGAYTQQLANIQRSNALGNFKAMTLEISKSPAMLQFLNNQQNLKGHPNENFARELMELFTIGRGNYTEQDVKESARAFTGWGFDRNGEFKFRPFVHDNGQKTFLGKTGNFKGEDIIDILFGKKETARFVGNKLYKYLVNETPDPAHVDTMADVFYNANYEIKPLLEYVFTADWFYGDKNVGNLVKSPVELIVGLNRQFGINYQRPEVLLQFQKVLGQVLFYPPNVAGWPGGRSWIDSSSLMYRLKIPSTVLNGGVIDFTGKADPEDEAFLATMHTQQENVNMRVQAQPDWNKFLGEIPKGMNKTSIAEFMLQPKLSNALMSSINQSTNIKAMVIEVVSSPEYQLS</sequence>
<comment type="caution">
    <text evidence="1">The sequence shown here is derived from an EMBL/GenBank/DDBJ whole genome shotgun (WGS) entry which is preliminary data.</text>
</comment>
<dbReference type="InterPro" id="IPR014917">
    <property type="entry name" value="DUF1800"/>
</dbReference>
<dbReference type="Pfam" id="PF08811">
    <property type="entry name" value="DUF1800"/>
    <property type="match status" value="1"/>
</dbReference>
<evidence type="ECO:0000313" key="1">
    <source>
        <dbReference type="EMBL" id="TSJ43849.1"/>
    </source>
</evidence>
<evidence type="ECO:0000313" key="2">
    <source>
        <dbReference type="Proteomes" id="UP000318733"/>
    </source>
</evidence>
<organism evidence="1 2">
    <name type="scientific">Mucilaginibacter corticis</name>
    <dbReference type="NCBI Taxonomy" id="2597670"/>
    <lineage>
        <taxon>Bacteria</taxon>
        <taxon>Pseudomonadati</taxon>
        <taxon>Bacteroidota</taxon>
        <taxon>Sphingobacteriia</taxon>
        <taxon>Sphingobacteriales</taxon>
        <taxon>Sphingobacteriaceae</taxon>
        <taxon>Mucilaginibacter</taxon>
    </lineage>
</organism>
<name>A0A556MVM6_9SPHI</name>
<dbReference type="RefSeq" id="WP_144247414.1">
    <property type="nucleotide sequence ID" value="NZ_VLPK01000001.1"/>
</dbReference>
<reference evidence="1 2" key="1">
    <citation type="submission" date="2019-07" db="EMBL/GenBank/DDBJ databases">
        <authorList>
            <person name="Huq M.A."/>
        </authorList>
    </citation>
    <scope>NUCLEOTIDE SEQUENCE [LARGE SCALE GENOMIC DNA]</scope>
    <source>
        <strain evidence="1 2">MAH-19</strain>
    </source>
</reference>
<gene>
    <name evidence="1" type="ORF">FO440_06585</name>
</gene>
<protein>
    <submittedName>
        <fullName evidence="1">DUF1800 domain-containing protein</fullName>
    </submittedName>
</protein>
<accession>A0A556MVM6</accession>